<dbReference type="PANTHER" id="PTHR18957">
    <property type="entry name" value="CENTLEIN"/>
    <property type="match status" value="1"/>
</dbReference>
<evidence type="ECO:0000313" key="2">
    <source>
        <dbReference type="EMBL" id="RMZ92801.1"/>
    </source>
</evidence>
<keyword evidence="3" id="KW-1185">Reference proteome</keyword>
<dbReference type="GO" id="GO:0005814">
    <property type="term" value="C:centriole"/>
    <property type="evidence" value="ECO:0007669"/>
    <property type="project" value="TreeGrafter"/>
</dbReference>
<dbReference type="AlphaFoldDB" id="A0A3M7P0T9"/>
<feature type="coiled-coil region" evidence="1">
    <location>
        <begin position="13"/>
        <end position="179"/>
    </location>
</feature>
<accession>A0A3M7P0T9</accession>
<gene>
    <name evidence="2" type="ORF">BpHYR1_017644</name>
</gene>
<protein>
    <submittedName>
        <fullName evidence="2">Centlein</fullName>
    </submittedName>
</protein>
<dbReference type="GO" id="GO:0010457">
    <property type="term" value="P:centriole-centriole cohesion"/>
    <property type="evidence" value="ECO:0007669"/>
    <property type="project" value="TreeGrafter"/>
</dbReference>
<evidence type="ECO:0000256" key="1">
    <source>
        <dbReference type="SAM" id="Coils"/>
    </source>
</evidence>
<comment type="caution">
    <text evidence="2">The sequence shown here is derived from an EMBL/GenBank/DDBJ whole genome shotgun (WGS) entry which is preliminary data.</text>
</comment>
<name>A0A3M7P0T9_BRAPC</name>
<dbReference type="PANTHER" id="PTHR18957:SF0">
    <property type="entry name" value="CENTLEIN"/>
    <property type="match status" value="1"/>
</dbReference>
<evidence type="ECO:0000313" key="3">
    <source>
        <dbReference type="Proteomes" id="UP000276133"/>
    </source>
</evidence>
<dbReference type="EMBL" id="REGN01014304">
    <property type="protein sequence ID" value="RMZ92801.1"/>
    <property type="molecule type" value="Genomic_DNA"/>
</dbReference>
<proteinExistence type="predicted"/>
<sequence>DLVRQRTSLELKSENLRQYNEKLVKEVETLEQKLKNCRLQVESLGNEICCLKKRESEHKDSEQDLVKKEQLLRDELKKQLESKNRQLNSDLNRQIAQNKSLKADNERLTDRLKVNEEKLNHLERDLNQKKQLVDFYKKKIEENQIKSDPVFGYANEQIVNDLKGQVKKMSDLVEKYKVETKNLRQSIQSGQASRQEMEEKIEKSDKTTCTLKERISGLKKQKDDLETRLNQEHKRVLSLESVVSELESAAQNKLKTLSQASHETLSMAQLKVKYAFKLAENFENLIKNLYESLLNRVEINRKAIRCEKEKREEKVEMKFALDLASSVLNMSHHELDDLLKDKDNFGNEPQKLLFEFEQCLNTSKREQFDDVNIVCEMISTRIEDKAGQLDGQNFGPFKKSVKKKRAVKDTVNIVAGGHLAVQLGVIDLT</sequence>
<dbReference type="Proteomes" id="UP000276133">
    <property type="component" value="Unassembled WGS sequence"/>
</dbReference>
<organism evidence="2 3">
    <name type="scientific">Brachionus plicatilis</name>
    <name type="common">Marine rotifer</name>
    <name type="synonym">Brachionus muelleri</name>
    <dbReference type="NCBI Taxonomy" id="10195"/>
    <lineage>
        <taxon>Eukaryota</taxon>
        <taxon>Metazoa</taxon>
        <taxon>Spiralia</taxon>
        <taxon>Gnathifera</taxon>
        <taxon>Rotifera</taxon>
        <taxon>Eurotatoria</taxon>
        <taxon>Monogononta</taxon>
        <taxon>Pseudotrocha</taxon>
        <taxon>Ploima</taxon>
        <taxon>Brachionidae</taxon>
        <taxon>Brachionus</taxon>
    </lineage>
</organism>
<dbReference type="OrthoDB" id="10011458at2759"/>
<reference evidence="2 3" key="1">
    <citation type="journal article" date="2018" name="Sci. Rep.">
        <title>Genomic signatures of local adaptation to the degree of environmental predictability in rotifers.</title>
        <authorList>
            <person name="Franch-Gras L."/>
            <person name="Hahn C."/>
            <person name="Garcia-Roger E.M."/>
            <person name="Carmona M.J."/>
            <person name="Serra M."/>
            <person name="Gomez A."/>
        </authorList>
    </citation>
    <scope>NUCLEOTIDE SEQUENCE [LARGE SCALE GENOMIC DNA]</scope>
    <source>
        <strain evidence="2">HYR1</strain>
    </source>
</reference>
<keyword evidence="1" id="KW-0175">Coiled coil</keyword>
<dbReference type="InterPro" id="IPR038810">
    <property type="entry name" value="CNTLN"/>
</dbReference>
<dbReference type="GO" id="GO:0005813">
    <property type="term" value="C:centrosome"/>
    <property type="evidence" value="ECO:0007669"/>
    <property type="project" value="TreeGrafter"/>
</dbReference>
<feature type="non-terminal residue" evidence="2">
    <location>
        <position position="1"/>
    </location>
</feature>